<keyword evidence="2 6" id="KW-0698">rRNA processing</keyword>
<feature type="binding site" evidence="6">
    <location>
        <begin position="133"/>
        <end position="134"/>
    </location>
    <ligand>
        <name>S-adenosyl-L-methionine</name>
        <dbReference type="ChEBI" id="CHEBI:59789"/>
    </ligand>
</feature>
<dbReference type="AlphaFoldDB" id="A0A845FXI6"/>
<evidence type="ECO:0000256" key="4">
    <source>
        <dbReference type="ARBA" id="ARBA00022679"/>
    </source>
</evidence>
<keyword evidence="1 6" id="KW-0963">Cytoplasm</keyword>
<evidence type="ECO:0000256" key="3">
    <source>
        <dbReference type="ARBA" id="ARBA00022603"/>
    </source>
</evidence>
<evidence type="ECO:0000313" key="7">
    <source>
        <dbReference type="EMBL" id="MYM85845.1"/>
    </source>
</evidence>
<feature type="binding site" evidence="6">
    <location>
        <position position="87"/>
    </location>
    <ligand>
        <name>S-adenosyl-L-methionine</name>
        <dbReference type="ChEBI" id="CHEBI:59789"/>
    </ligand>
</feature>
<comment type="caution">
    <text evidence="6">Lacks conserved residue(s) required for the propagation of feature annotation.</text>
</comment>
<dbReference type="EMBL" id="WWCW01000002">
    <property type="protein sequence ID" value="MYM85845.1"/>
    <property type="molecule type" value="Genomic_DNA"/>
</dbReference>
<keyword evidence="3 6" id="KW-0489">Methyltransferase</keyword>
<evidence type="ECO:0000256" key="6">
    <source>
        <dbReference type="HAMAP-Rule" id="MF_00074"/>
    </source>
</evidence>
<proteinExistence type="inferred from homology"/>
<sequence>MKVFDRAVLADVLKQGINSLKLDLGDGQVEKLLDYLALLNKWNAVYNLTSVRDPMQMVTLHVLDSLAAVPAFAGAQNVLDVGAGGGLPGMVLAISRPDMKVSMIDTVHKKTAFLNQVKAELGLANVTVYTKRVEQLEVKTKFDVITSRAFADLSDFVNWSGHLLQEGGRFIALKGTAPAEERERLPEPWKVQKLEPLEVPGLDAERHLVFIQAETK</sequence>
<dbReference type="Gene3D" id="3.40.50.150">
    <property type="entry name" value="Vaccinia Virus protein VP39"/>
    <property type="match status" value="1"/>
</dbReference>
<comment type="function">
    <text evidence="6">Specifically methylates the N7 position of guanine in position 527 of 16S rRNA.</text>
</comment>
<keyword evidence="5 6" id="KW-0949">S-adenosyl-L-methionine</keyword>
<evidence type="ECO:0000256" key="5">
    <source>
        <dbReference type="ARBA" id="ARBA00022691"/>
    </source>
</evidence>
<name>A0A845FXI6_9BURK</name>
<evidence type="ECO:0000256" key="2">
    <source>
        <dbReference type="ARBA" id="ARBA00022552"/>
    </source>
</evidence>
<gene>
    <name evidence="6 7" type="primary">rsmG</name>
    <name evidence="7" type="ORF">GTP91_01485</name>
</gene>
<accession>A0A845FXI6</accession>
<organism evidence="7 8">
    <name type="scientific">Duganella vulcania</name>
    <dbReference type="NCBI Taxonomy" id="2692166"/>
    <lineage>
        <taxon>Bacteria</taxon>
        <taxon>Pseudomonadati</taxon>
        <taxon>Pseudomonadota</taxon>
        <taxon>Betaproteobacteria</taxon>
        <taxon>Burkholderiales</taxon>
        <taxon>Oxalobacteraceae</taxon>
        <taxon>Telluria group</taxon>
        <taxon>Duganella</taxon>
    </lineage>
</organism>
<protein>
    <recommendedName>
        <fullName evidence="6">Ribosomal RNA small subunit methyltransferase G</fullName>
        <ecNumber evidence="6">2.1.1.170</ecNumber>
    </recommendedName>
    <alternativeName>
        <fullName evidence="6">16S rRNA 7-methylguanosine methyltransferase</fullName>
        <shortName evidence="6">16S rRNA m7G methyltransferase</shortName>
    </alternativeName>
</protein>
<dbReference type="InterPro" id="IPR003682">
    <property type="entry name" value="rRNA_ssu_MeTfrase_G"/>
</dbReference>
<dbReference type="EC" id="2.1.1.170" evidence="6"/>
<dbReference type="NCBIfam" id="TIGR00138">
    <property type="entry name" value="rsmG_gidB"/>
    <property type="match status" value="1"/>
</dbReference>
<dbReference type="PIRSF" id="PIRSF003078">
    <property type="entry name" value="GidB"/>
    <property type="match status" value="1"/>
</dbReference>
<dbReference type="Proteomes" id="UP000470302">
    <property type="component" value="Unassembled WGS sequence"/>
</dbReference>
<dbReference type="SUPFAM" id="SSF53335">
    <property type="entry name" value="S-adenosyl-L-methionine-dependent methyltransferases"/>
    <property type="match status" value="1"/>
</dbReference>
<keyword evidence="4 6" id="KW-0808">Transferase</keyword>
<feature type="binding site" evidence="6">
    <location>
        <position position="82"/>
    </location>
    <ligand>
        <name>S-adenosyl-L-methionine</name>
        <dbReference type="ChEBI" id="CHEBI:59789"/>
    </ligand>
</feature>
<evidence type="ECO:0000256" key="1">
    <source>
        <dbReference type="ARBA" id="ARBA00022490"/>
    </source>
</evidence>
<comment type="catalytic activity">
    <reaction evidence="6">
        <text>guanosine(527) in 16S rRNA + S-adenosyl-L-methionine = N(7)-methylguanosine(527) in 16S rRNA + S-adenosyl-L-homocysteine</text>
        <dbReference type="Rhea" id="RHEA:42732"/>
        <dbReference type="Rhea" id="RHEA-COMP:10209"/>
        <dbReference type="Rhea" id="RHEA-COMP:10210"/>
        <dbReference type="ChEBI" id="CHEBI:57856"/>
        <dbReference type="ChEBI" id="CHEBI:59789"/>
        <dbReference type="ChEBI" id="CHEBI:74269"/>
        <dbReference type="ChEBI" id="CHEBI:74480"/>
        <dbReference type="EC" id="2.1.1.170"/>
    </reaction>
</comment>
<dbReference type="HAMAP" id="MF_00074">
    <property type="entry name" value="16SrRNA_methyltr_G"/>
    <property type="match status" value="1"/>
</dbReference>
<dbReference type="PANTHER" id="PTHR31760">
    <property type="entry name" value="S-ADENOSYL-L-METHIONINE-DEPENDENT METHYLTRANSFERASES SUPERFAMILY PROTEIN"/>
    <property type="match status" value="1"/>
</dbReference>
<dbReference type="GO" id="GO:0005829">
    <property type="term" value="C:cytosol"/>
    <property type="evidence" value="ECO:0007669"/>
    <property type="project" value="TreeGrafter"/>
</dbReference>
<dbReference type="GO" id="GO:0070043">
    <property type="term" value="F:rRNA (guanine-N7-)-methyltransferase activity"/>
    <property type="evidence" value="ECO:0007669"/>
    <property type="project" value="UniProtKB-UniRule"/>
</dbReference>
<comment type="caution">
    <text evidence="7">The sequence shown here is derived from an EMBL/GenBank/DDBJ whole genome shotgun (WGS) entry which is preliminary data.</text>
</comment>
<comment type="similarity">
    <text evidence="6">Belongs to the methyltransferase superfamily. RNA methyltransferase RsmG family.</text>
</comment>
<comment type="subcellular location">
    <subcellularLocation>
        <location evidence="6">Cytoplasm</location>
    </subcellularLocation>
</comment>
<dbReference type="InterPro" id="IPR029063">
    <property type="entry name" value="SAM-dependent_MTases_sf"/>
</dbReference>
<reference evidence="7 8" key="1">
    <citation type="submission" date="2020-01" db="EMBL/GenBank/DDBJ databases">
        <title>Novel species isolated from a subtropical stream in China.</title>
        <authorList>
            <person name="Lu H."/>
        </authorList>
    </citation>
    <scope>NUCLEOTIDE SEQUENCE [LARGE SCALE GENOMIC DNA]</scope>
    <source>
        <strain evidence="7 8">FT82W</strain>
    </source>
</reference>
<dbReference type="PANTHER" id="PTHR31760:SF0">
    <property type="entry name" value="S-ADENOSYL-L-METHIONINE-DEPENDENT METHYLTRANSFERASES SUPERFAMILY PROTEIN"/>
    <property type="match status" value="1"/>
</dbReference>
<feature type="binding site" evidence="6">
    <location>
        <position position="148"/>
    </location>
    <ligand>
        <name>S-adenosyl-L-methionine</name>
        <dbReference type="ChEBI" id="CHEBI:59789"/>
    </ligand>
</feature>
<dbReference type="Pfam" id="PF02527">
    <property type="entry name" value="GidB"/>
    <property type="match status" value="1"/>
</dbReference>
<evidence type="ECO:0000313" key="8">
    <source>
        <dbReference type="Proteomes" id="UP000470302"/>
    </source>
</evidence>
<dbReference type="CDD" id="cd02440">
    <property type="entry name" value="AdoMet_MTases"/>
    <property type="match status" value="1"/>
</dbReference>
<dbReference type="RefSeq" id="WP_161095167.1">
    <property type="nucleotide sequence ID" value="NZ_WWCW01000002.1"/>
</dbReference>